<evidence type="ECO:0000313" key="5">
    <source>
        <dbReference type="Proteomes" id="UP000034764"/>
    </source>
</evidence>
<dbReference type="InterPro" id="IPR013785">
    <property type="entry name" value="Aldolase_TIM"/>
</dbReference>
<dbReference type="Gene3D" id="3.20.20.70">
    <property type="entry name" value="Aldolase class I"/>
    <property type="match status" value="1"/>
</dbReference>
<dbReference type="SUPFAM" id="SSF51351">
    <property type="entry name" value="Triosephosphate isomerase (TIM)"/>
    <property type="match status" value="1"/>
</dbReference>
<dbReference type="InterPro" id="IPR035990">
    <property type="entry name" value="TIM_sf"/>
</dbReference>
<dbReference type="InterPro" id="IPR000652">
    <property type="entry name" value="Triosephosphate_isomerase"/>
</dbReference>
<reference evidence="4 5" key="1">
    <citation type="journal article" date="2015" name="Nature">
        <title>rRNA introns, odd ribosomes, and small enigmatic genomes across a large radiation of phyla.</title>
        <authorList>
            <person name="Brown C.T."/>
            <person name="Hug L.A."/>
            <person name="Thomas B.C."/>
            <person name="Sharon I."/>
            <person name="Castelle C.J."/>
            <person name="Singh A."/>
            <person name="Wilkins M.J."/>
            <person name="Williams K.H."/>
            <person name="Banfield J.F."/>
        </authorList>
    </citation>
    <scope>NUCLEOTIDE SEQUENCE [LARGE SCALE GENOMIC DNA]</scope>
</reference>
<evidence type="ECO:0000256" key="3">
    <source>
        <dbReference type="RuleBase" id="RU363013"/>
    </source>
</evidence>
<dbReference type="Proteomes" id="UP000034764">
    <property type="component" value="Unassembled WGS sequence"/>
</dbReference>
<name>A0A0G0PEQ8_9BACT</name>
<evidence type="ECO:0000256" key="1">
    <source>
        <dbReference type="ARBA" id="ARBA00007422"/>
    </source>
</evidence>
<keyword evidence="3" id="KW-0312">Gluconeogenesis</keyword>
<comment type="caution">
    <text evidence="4">The sequence shown here is derived from an EMBL/GenBank/DDBJ whole genome shotgun (WGS) entry which is preliminary data.</text>
</comment>
<dbReference type="GO" id="GO:0006096">
    <property type="term" value="P:glycolytic process"/>
    <property type="evidence" value="ECO:0007669"/>
    <property type="project" value="UniProtKB-UniPathway"/>
</dbReference>
<dbReference type="PATRIC" id="fig|1619031.3.peg.252"/>
<dbReference type="GO" id="GO:0019563">
    <property type="term" value="P:glycerol catabolic process"/>
    <property type="evidence" value="ECO:0007669"/>
    <property type="project" value="TreeGrafter"/>
</dbReference>
<dbReference type="Pfam" id="PF00121">
    <property type="entry name" value="TIM"/>
    <property type="match status" value="1"/>
</dbReference>
<dbReference type="EC" id="5.3.1.1" evidence="3"/>
<gene>
    <name evidence="4" type="ORF">UT53_C0010G0005</name>
</gene>
<dbReference type="GO" id="GO:0006094">
    <property type="term" value="P:gluconeogenesis"/>
    <property type="evidence" value="ECO:0007669"/>
    <property type="project" value="UniProtKB-UniPathway"/>
</dbReference>
<keyword evidence="3" id="KW-0963">Cytoplasm</keyword>
<dbReference type="AlphaFoldDB" id="A0A0G0PEQ8"/>
<comment type="pathway">
    <text evidence="3">Carbohydrate biosynthesis; gluconeogenesis.</text>
</comment>
<dbReference type="UniPathway" id="UPA00109">
    <property type="reaction ID" value="UER00189"/>
</dbReference>
<protein>
    <recommendedName>
        <fullName evidence="3">Triosephosphate isomerase</fullName>
        <ecNumber evidence="3">5.3.1.1</ecNumber>
    </recommendedName>
</protein>
<evidence type="ECO:0000256" key="2">
    <source>
        <dbReference type="ARBA" id="ARBA00023235"/>
    </source>
</evidence>
<evidence type="ECO:0000313" key="4">
    <source>
        <dbReference type="EMBL" id="KKR23651.1"/>
    </source>
</evidence>
<accession>A0A0G0PEQ8</accession>
<comment type="subcellular location">
    <subcellularLocation>
        <location evidence="3">Cytoplasm</location>
    </subcellularLocation>
</comment>
<dbReference type="CDD" id="cd00311">
    <property type="entry name" value="TIM"/>
    <property type="match status" value="1"/>
</dbReference>
<comment type="subunit">
    <text evidence="3">Homodimer.</text>
</comment>
<proteinExistence type="inferred from homology"/>
<comment type="catalytic activity">
    <reaction evidence="3">
        <text>D-glyceraldehyde 3-phosphate = dihydroxyacetone phosphate</text>
        <dbReference type="Rhea" id="RHEA:18585"/>
        <dbReference type="ChEBI" id="CHEBI:57642"/>
        <dbReference type="ChEBI" id="CHEBI:59776"/>
        <dbReference type="EC" id="5.3.1.1"/>
    </reaction>
</comment>
<dbReference type="UniPathway" id="UPA00138"/>
<dbReference type="PANTHER" id="PTHR21139:SF42">
    <property type="entry name" value="TRIOSEPHOSPHATE ISOMERASE"/>
    <property type="match status" value="1"/>
</dbReference>
<comment type="pathway">
    <text evidence="3">Carbohydrate degradation; glycolysis; D-glyceraldehyde 3-phosphate from glycerone phosphate: step 1/1.</text>
</comment>
<comment type="similarity">
    <text evidence="1 3">Belongs to the triosephosphate isomerase family.</text>
</comment>
<dbReference type="GO" id="GO:0005829">
    <property type="term" value="C:cytosol"/>
    <property type="evidence" value="ECO:0007669"/>
    <property type="project" value="TreeGrafter"/>
</dbReference>
<organism evidence="4 5">
    <name type="scientific">Candidatus Yanofskybacteria bacterium GW2011_GWD2_39_48</name>
    <dbReference type="NCBI Taxonomy" id="1619031"/>
    <lineage>
        <taxon>Bacteria</taxon>
        <taxon>Candidatus Yanofskyibacteriota</taxon>
    </lineage>
</organism>
<dbReference type="GO" id="GO:0046166">
    <property type="term" value="P:glyceraldehyde-3-phosphate biosynthetic process"/>
    <property type="evidence" value="ECO:0007669"/>
    <property type="project" value="TreeGrafter"/>
</dbReference>
<sequence length="249" mass="27757">MGKKEKLIISNWKDYVQTEIQAREILDSVNDYLESLSETLEIPLIFCPKNDLLISVAELLKKSHLEHNAFLGSQDLPDIGVDGLKYTILGHSSRRYDLGETDDVVNRKIGKAIEAGLIPVVCIGEKNKDDNADEFIGNQMRATLKDLSIDQVRRCIIVYEPVWAITSDLGSDPDDPSNASNRINFINNFLTENWNLKPESYPIGLYGGSVSSNNVNAFMSNEAFSGVLIGRASSIKTEFLKILSEVVKF</sequence>
<dbReference type="EMBL" id="LBXD01000010">
    <property type="protein sequence ID" value="KKR23651.1"/>
    <property type="molecule type" value="Genomic_DNA"/>
</dbReference>
<dbReference type="GO" id="GO:0004807">
    <property type="term" value="F:triose-phosphate isomerase activity"/>
    <property type="evidence" value="ECO:0007669"/>
    <property type="project" value="UniProtKB-EC"/>
</dbReference>
<dbReference type="PROSITE" id="PS51440">
    <property type="entry name" value="TIM_2"/>
    <property type="match status" value="1"/>
</dbReference>
<keyword evidence="3" id="KW-0324">Glycolysis</keyword>
<dbReference type="PANTHER" id="PTHR21139">
    <property type="entry name" value="TRIOSEPHOSPHATE ISOMERASE"/>
    <property type="match status" value="1"/>
</dbReference>
<keyword evidence="2 3" id="KW-0413">Isomerase</keyword>